<evidence type="ECO:0000313" key="15">
    <source>
        <dbReference type="Proteomes" id="UP000007030"/>
    </source>
</evidence>
<evidence type="ECO:0000256" key="2">
    <source>
        <dbReference type="ARBA" id="ARBA00003213"/>
    </source>
</evidence>
<proteinExistence type="inferred from homology"/>
<feature type="binding site" evidence="10">
    <location>
        <begin position="10"/>
        <end position="17"/>
    </location>
    <ligand>
        <name>ATP</name>
        <dbReference type="ChEBI" id="CHEBI:30616"/>
    </ligand>
</feature>
<keyword evidence="6 10" id="KW-0547">Nucleotide-binding</keyword>
<dbReference type="KEGG" id="mhd:Marky_1396"/>
<comment type="subunit">
    <text evidence="10">Monomer.</text>
</comment>
<evidence type="ECO:0000256" key="9">
    <source>
        <dbReference type="ARBA" id="ARBA00049563"/>
    </source>
</evidence>
<dbReference type="Proteomes" id="UP000007030">
    <property type="component" value="Chromosome"/>
</dbReference>
<evidence type="ECO:0000256" key="3">
    <source>
        <dbReference type="ARBA" id="ARBA00005842"/>
    </source>
</evidence>
<dbReference type="EC" id="2.5.1.75" evidence="10"/>
<dbReference type="NCBIfam" id="TIGR00174">
    <property type="entry name" value="miaA"/>
    <property type="match status" value="1"/>
</dbReference>
<dbReference type="InterPro" id="IPR018022">
    <property type="entry name" value="IPT"/>
</dbReference>
<evidence type="ECO:0000256" key="7">
    <source>
        <dbReference type="ARBA" id="ARBA00022840"/>
    </source>
</evidence>
<evidence type="ECO:0000256" key="8">
    <source>
        <dbReference type="ARBA" id="ARBA00022842"/>
    </source>
</evidence>
<dbReference type="InterPro" id="IPR039657">
    <property type="entry name" value="Dimethylallyltransferase"/>
</dbReference>
<dbReference type="PANTHER" id="PTHR11088:SF60">
    <property type="entry name" value="TRNA DIMETHYLALLYLTRANSFERASE"/>
    <property type="match status" value="1"/>
</dbReference>
<dbReference type="OrthoDB" id="9776390at2"/>
<accession>F2NMG1</accession>
<keyword evidence="15" id="KW-1185">Reference proteome</keyword>
<keyword evidence="5 10" id="KW-0819">tRNA processing</keyword>
<evidence type="ECO:0000256" key="4">
    <source>
        <dbReference type="ARBA" id="ARBA00022679"/>
    </source>
</evidence>
<dbReference type="HAMAP" id="MF_00185">
    <property type="entry name" value="IPP_trans"/>
    <property type="match status" value="1"/>
</dbReference>
<dbReference type="Gene3D" id="3.40.50.300">
    <property type="entry name" value="P-loop containing nucleotide triphosphate hydrolases"/>
    <property type="match status" value="1"/>
</dbReference>
<feature type="site" description="Interaction with substrate tRNA" evidence="10">
    <location>
        <position position="101"/>
    </location>
</feature>
<reference evidence="14 15" key="1">
    <citation type="journal article" date="2012" name="Stand. Genomic Sci.">
        <title>Complete genome sequence of the aerobic, heterotroph Marinithermus hydrothermalis type strain (T1(T)) from a deep-sea hydrothermal vent chimney.</title>
        <authorList>
            <person name="Copeland A."/>
            <person name="Gu W."/>
            <person name="Yasawong M."/>
            <person name="Lapidus A."/>
            <person name="Lucas S."/>
            <person name="Deshpande S."/>
            <person name="Pagani I."/>
            <person name="Tapia R."/>
            <person name="Cheng J.F."/>
            <person name="Goodwin L.A."/>
            <person name="Pitluck S."/>
            <person name="Liolios K."/>
            <person name="Ivanova N."/>
            <person name="Mavromatis K."/>
            <person name="Mikhailova N."/>
            <person name="Pati A."/>
            <person name="Chen A."/>
            <person name="Palaniappan K."/>
            <person name="Land M."/>
            <person name="Pan C."/>
            <person name="Brambilla E.M."/>
            <person name="Rohde M."/>
            <person name="Tindall B.J."/>
            <person name="Sikorski J."/>
            <person name="Goker M."/>
            <person name="Detter J.C."/>
            <person name="Bristow J."/>
            <person name="Eisen J.A."/>
            <person name="Markowitz V."/>
            <person name="Hugenholtz P."/>
            <person name="Kyrpides N.C."/>
            <person name="Klenk H.P."/>
            <person name="Woyke T."/>
        </authorList>
    </citation>
    <scope>NUCLEOTIDE SEQUENCE [LARGE SCALE GENOMIC DNA]</scope>
    <source>
        <strain evidence="15">DSM 14884 / JCM 11576 / T1</strain>
    </source>
</reference>
<dbReference type="GO" id="GO:0005524">
    <property type="term" value="F:ATP binding"/>
    <property type="evidence" value="ECO:0007669"/>
    <property type="project" value="UniProtKB-UniRule"/>
</dbReference>
<keyword evidence="4 10" id="KW-0808">Transferase</keyword>
<gene>
    <name evidence="10" type="primary">miaA</name>
    <name evidence="14" type="ordered locus">Marky_1396</name>
</gene>
<evidence type="ECO:0000256" key="13">
    <source>
        <dbReference type="RuleBase" id="RU003785"/>
    </source>
</evidence>
<evidence type="ECO:0000256" key="6">
    <source>
        <dbReference type="ARBA" id="ARBA00022741"/>
    </source>
</evidence>
<comment type="function">
    <text evidence="2 10 12">Catalyzes the transfer of a dimethylallyl group onto the adenine at position 37 in tRNAs that read codons beginning with uridine, leading to the formation of N6-(dimethylallyl)adenosine (i(6)A).</text>
</comment>
<dbReference type="HOGENOM" id="CLU_032616_0_1_0"/>
<name>F2NMG1_MARHT</name>
<evidence type="ECO:0000256" key="5">
    <source>
        <dbReference type="ARBA" id="ARBA00022694"/>
    </source>
</evidence>
<comment type="cofactor">
    <cofactor evidence="1 10">
        <name>Mg(2+)</name>
        <dbReference type="ChEBI" id="CHEBI:18420"/>
    </cofactor>
</comment>
<dbReference type="GO" id="GO:0006400">
    <property type="term" value="P:tRNA modification"/>
    <property type="evidence" value="ECO:0007669"/>
    <property type="project" value="TreeGrafter"/>
</dbReference>
<dbReference type="eggNOG" id="COG0324">
    <property type="taxonomic scope" value="Bacteria"/>
</dbReference>
<evidence type="ECO:0000256" key="10">
    <source>
        <dbReference type="HAMAP-Rule" id="MF_00185"/>
    </source>
</evidence>
<keyword evidence="7 10" id="KW-0067">ATP-binding</keyword>
<dbReference type="GO" id="GO:0052381">
    <property type="term" value="F:tRNA dimethylallyltransferase activity"/>
    <property type="evidence" value="ECO:0007669"/>
    <property type="project" value="UniProtKB-UniRule"/>
</dbReference>
<dbReference type="PANTHER" id="PTHR11088">
    <property type="entry name" value="TRNA DIMETHYLALLYLTRANSFERASE"/>
    <property type="match status" value="1"/>
</dbReference>
<dbReference type="Gene3D" id="1.10.20.140">
    <property type="match status" value="1"/>
</dbReference>
<sequence>MKDWIPILAGPTASGKTALAIRLGQEYPLEVVNADATMVYKGLDIGTDKPTPGEMRGVPHHLIDVVEPDQPFDVIRWVAHAESAIAGILERGRIPLVVGGTGYYIRTLSEGYHALPPPNPEVQAALWAELEARGAEALLRELEAASPLDARRVRGNPRRLVRALEVLRATGRPPSAFPKRAPRFRYRKLVLWPERAWLRPRIRARAEAQFARGLVEEVRGLLERYPRMPTALQAIGYKEVVRYLRGEWSLEEALEADWRGVWRYAKRQYTWFRREPGDVTYLPRGGEAAWVGLQDWFMRYFGQG</sequence>
<evidence type="ECO:0000256" key="12">
    <source>
        <dbReference type="RuleBase" id="RU003784"/>
    </source>
</evidence>
<dbReference type="InterPro" id="IPR027417">
    <property type="entry name" value="P-loop_NTPase"/>
</dbReference>
<keyword evidence="8 10" id="KW-0460">Magnesium</keyword>
<evidence type="ECO:0000256" key="11">
    <source>
        <dbReference type="RuleBase" id="RU003783"/>
    </source>
</evidence>
<dbReference type="RefSeq" id="WP_013704178.1">
    <property type="nucleotide sequence ID" value="NC_015387.1"/>
</dbReference>
<dbReference type="STRING" id="869210.Marky_1396"/>
<dbReference type="EMBL" id="CP002630">
    <property type="protein sequence ID" value="AEB12131.1"/>
    <property type="molecule type" value="Genomic_DNA"/>
</dbReference>
<comment type="similarity">
    <text evidence="3 10 13">Belongs to the IPP transferase family.</text>
</comment>
<comment type="caution">
    <text evidence="10">Lacks conserved residue(s) required for the propagation of feature annotation.</text>
</comment>
<comment type="catalytic activity">
    <reaction evidence="9 10 11">
        <text>adenosine(37) in tRNA + dimethylallyl diphosphate = N(6)-dimethylallyladenosine(37) in tRNA + diphosphate</text>
        <dbReference type="Rhea" id="RHEA:26482"/>
        <dbReference type="Rhea" id="RHEA-COMP:10162"/>
        <dbReference type="Rhea" id="RHEA-COMP:10375"/>
        <dbReference type="ChEBI" id="CHEBI:33019"/>
        <dbReference type="ChEBI" id="CHEBI:57623"/>
        <dbReference type="ChEBI" id="CHEBI:74411"/>
        <dbReference type="ChEBI" id="CHEBI:74415"/>
        <dbReference type="EC" id="2.5.1.75"/>
    </reaction>
</comment>
<dbReference type="Pfam" id="PF01715">
    <property type="entry name" value="IPPT"/>
    <property type="match status" value="1"/>
</dbReference>
<dbReference type="AlphaFoldDB" id="F2NMG1"/>
<feature type="binding site" evidence="10">
    <location>
        <begin position="12"/>
        <end position="17"/>
    </location>
    <ligand>
        <name>substrate</name>
    </ligand>
</feature>
<evidence type="ECO:0000256" key="1">
    <source>
        <dbReference type="ARBA" id="ARBA00001946"/>
    </source>
</evidence>
<protein>
    <recommendedName>
        <fullName evidence="10">tRNA dimethylallyltransferase</fullName>
        <ecNumber evidence="10">2.5.1.75</ecNumber>
    </recommendedName>
    <alternativeName>
        <fullName evidence="10">Dimethylallyl diphosphate:tRNA dimethylallyltransferase</fullName>
        <shortName evidence="10">DMAPP:tRNA dimethylallyltransferase</shortName>
        <shortName evidence="10">DMATase</shortName>
    </alternativeName>
    <alternativeName>
        <fullName evidence="10">Isopentenyl-diphosphate:tRNA isopentenyltransferase</fullName>
        <shortName evidence="10">IPP transferase</shortName>
        <shortName evidence="10">IPPT</shortName>
        <shortName evidence="10">IPTase</shortName>
    </alternativeName>
</protein>
<evidence type="ECO:0000313" key="14">
    <source>
        <dbReference type="EMBL" id="AEB12131.1"/>
    </source>
</evidence>
<organism evidence="14 15">
    <name type="scientific">Marinithermus hydrothermalis (strain DSM 14884 / JCM 11576 / T1)</name>
    <dbReference type="NCBI Taxonomy" id="869210"/>
    <lineage>
        <taxon>Bacteria</taxon>
        <taxon>Thermotogati</taxon>
        <taxon>Deinococcota</taxon>
        <taxon>Deinococci</taxon>
        <taxon>Thermales</taxon>
        <taxon>Thermaceae</taxon>
        <taxon>Marinithermus</taxon>
    </lineage>
</organism>
<dbReference type="SUPFAM" id="SSF52540">
    <property type="entry name" value="P-loop containing nucleoside triphosphate hydrolases"/>
    <property type="match status" value="2"/>
</dbReference>